<keyword evidence="2" id="KW-0812">Transmembrane</keyword>
<feature type="region of interest" description="Disordered" evidence="1">
    <location>
        <begin position="214"/>
        <end position="249"/>
    </location>
</feature>
<keyword evidence="2" id="KW-0472">Membrane</keyword>
<dbReference type="Proteomes" id="UP000245119">
    <property type="component" value="Linkage Group LG7"/>
</dbReference>
<comment type="caution">
    <text evidence="3">The sequence shown here is derived from an EMBL/GenBank/DDBJ whole genome shotgun (WGS) entry which is preliminary data.</text>
</comment>
<keyword evidence="2" id="KW-1133">Transmembrane helix</keyword>
<protein>
    <recommendedName>
        <fullName evidence="5">Immunoglobulin subtype domain-containing protein</fullName>
    </recommendedName>
</protein>
<reference evidence="3 4" key="1">
    <citation type="submission" date="2018-04" db="EMBL/GenBank/DDBJ databases">
        <title>The genome of golden apple snail Pomacea canaliculata provides insight into stress tolerance and invasive adaptation.</title>
        <authorList>
            <person name="Liu C."/>
            <person name="Liu B."/>
            <person name="Ren Y."/>
            <person name="Zhang Y."/>
            <person name="Wang H."/>
            <person name="Li S."/>
            <person name="Jiang F."/>
            <person name="Yin L."/>
            <person name="Zhang G."/>
            <person name="Qian W."/>
            <person name="Fan W."/>
        </authorList>
    </citation>
    <scope>NUCLEOTIDE SEQUENCE [LARGE SCALE GENOMIC DNA]</scope>
    <source>
        <strain evidence="3">SZHN2017</strain>
        <tissue evidence="3">Muscle</tissue>
    </source>
</reference>
<organism evidence="3 4">
    <name type="scientific">Pomacea canaliculata</name>
    <name type="common">Golden apple snail</name>
    <dbReference type="NCBI Taxonomy" id="400727"/>
    <lineage>
        <taxon>Eukaryota</taxon>
        <taxon>Metazoa</taxon>
        <taxon>Spiralia</taxon>
        <taxon>Lophotrochozoa</taxon>
        <taxon>Mollusca</taxon>
        <taxon>Gastropoda</taxon>
        <taxon>Caenogastropoda</taxon>
        <taxon>Architaenioglossa</taxon>
        <taxon>Ampullarioidea</taxon>
        <taxon>Ampullariidae</taxon>
        <taxon>Pomacea</taxon>
    </lineage>
</organism>
<gene>
    <name evidence="3" type="ORF">C0Q70_12135</name>
</gene>
<evidence type="ECO:0008006" key="5">
    <source>
        <dbReference type="Google" id="ProtNLM"/>
    </source>
</evidence>
<proteinExistence type="predicted"/>
<sequence length="286" mass="32306">MLLMPYDEVEEDSTGIIMRVVIVVTIIVALQCCCLTLGQLTDSRIKCSAPAAELTKEATVTCLFPHDIRQKKTDFIVRHNETERQRGQNGTHQMKTVANCMWFNGKLDCTMQTGYKHEEQDVTSTNFTLRIPHFLQNHTGQYFCEVDGQKFEICLLLHHTDVTTPRATGPKESVTTSLLIIIVSTTGAAITLASVAVIVYIAYRCYQKTKRERRTNNIRMTERGEQESQNLVDGGQSERTPTPETNGGQHADVITRLLSDVDRSVLHRCCFSIQQEQMNGYRDTEA</sequence>
<evidence type="ECO:0000256" key="2">
    <source>
        <dbReference type="SAM" id="Phobius"/>
    </source>
</evidence>
<keyword evidence="4" id="KW-1185">Reference proteome</keyword>
<dbReference type="EMBL" id="PZQS01000007">
    <property type="protein sequence ID" value="PVD26986.1"/>
    <property type="molecule type" value="Genomic_DNA"/>
</dbReference>
<evidence type="ECO:0000313" key="4">
    <source>
        <dbReference type="Proteomes" id="UP000245119"/>
    </source>
</evidence>
<name>A0A2T7P0Q2_POMCA</name>
<evidence type="ECO:0000313" key="3">
    <source>
        <dbReference type="EMBL" id="PVD26986.1"/>
    </source>
</evidence>
<dbReference type="AlphaFoldDB" id="A0A2T7P0Q2"/>
<evidence type="ECO:0000256" key="1">
    <source>
        <dbReference type="SAM" id="MobiDB-lite"/>
    </source>
</evidence>
<feature type="transmembrane region" description="Helical" evidence="2">
    <location>
        <begin position="178"/>
        <end position="203"/>
    </location>
</feature>
<feature type="compositionally biased region" description="Polar residues" evidence="1">
    <location>
        <begin position="227"/>
        <end position="248"/>
    </location>
</feature>
<feature type="transmembrane region" description="Helical" evidence="2">
    <location>
        <begin position="16"/>
        <end position="38"/>
    </location>
</feature>
<accession>A0A2T7P0Q2</accession>